<comment type="caution">
    <text evidence="3">The sequence shown here is derived from an EMBL/GenBank/DDBJ whole genome shotgun (WGS) entry which is preliminary data.</text>
</comment>
<dbReference type="AlphaFoldDB" id="A0AB38DZD8"/>
<dbReference type="InterPro" id="IPR019734">
    <property type="entry name" value="TPR_rpt"/>
</dbReference>
<reference evidence="4 5" key="1">
    <citation type="submission" date="2017-10" db="EMBL/GenBank/DDBJ databases">
        <authorList>
            <person name="Regsiter A."/>
            <person name="William W."/>
        </authorList>
    </citation>
    <scope>NUCLEOTIDE SEQUENCE [LARGE SCALE GENOMIC DNA]</scope>
    <source>
        <strain evidence="2 5">CFBP6984</strain>
        <strain evidence="3 4">CFBP7430</strain>
    </source>
</reference>
<dbReference type="GO" id="GO:0008476">
    <property type="term" value="F:protein-tyrosine sulfotransferase activity"/>
    <property type="evidence" value="ECO:0007669"/>
    <property type="project" value="InterPro"/>
</dbReference>
<gene>
    <name evidence="2" type="ORF">XAP6984_330134</name>
    <name evidence="3" type="ORF">XAP7430_280134</name>
</gene>
<proteinExistence type="predicted"/>
<dbReference type="EMBL" id="OCYS01000081">
    <property type="protein sequence ID" value="SON87248.1"/>
    <property type="molecule type" value="Genomic_DNA"/>
</dbReference>
<dbReference type="Proteomes" id="UP000234166">
    <property type="component" value="Unassembled WGS sequence"/>
</dbReference>
<keyword evidence="1" id="KW-0808">Transferase</keyword>
<dbReference type="Gene3D" id="3.40.50.300">
    <property type="entry name" value="P-loop containing nucleotide triphosphate hydrolases"/>
    <property type="match status" value="1"/>
</dbReference>
<dbReference type="EMBL" id="OCYT01000088">
    <property type="protein sequence ID" value="SON80046.1"/>
    <property type="molecule type" value="Genomic_DNA"/>
</dbReference>
<evidence type="ECO:0000313" key="4">
    <source>
        <dbReference type="Proteomes" id="UP000234166"/>
    </source>
</evidence>
<evidence type="ECO:0000313" key="5">
    <source>
        <dbReference type="Proteomes" id="UP000234181"/>
    </source>
</evidence>
<sequence length="542" mass="59268">MHGEESGLTELQLRSILREGYQWLRQGRYSEAIHLAERACLEYPDQAHLLELASEAHLAHGDPHTAGERIARAAAVASAPLALLIKYASLLVQLRRRHDALSVARQAHALAETDGTALWRIGALYSACHDVCAARDTYQQALGLLGEPPPLLYDLATMQFFGGEFDAAETTLQRLLQLAPGAGDALYLRATLRRQTAQRNHLDDLRQRLQHTVLAEPSARAAALYALAKEQEDLGLHADAFQTLTAAATGKRQTLQYDVAAECAQIAAVRQCYDQTALRALQPGHGGEGLIFIVGLPRSGTTLLERLLIQHGDARSAGELMDFGMVLGEATARVVSAHPGLTAVQASLKIDFAALGQEYLRGAREVVHGHLVVIDKMPINYLYCGLIATALPKAHIIHLARDPLDTCYAMYKTLFYNAYPFSYALDEIGEYYLAYRQIMQHWHAVLPGRILDVHYEALVSETEQQIARVLHHCGLAATDTVPELSAVAFVTASAAQVRGEVHQRSVRSSRRHLAGLAPLVKQLQDAGVSLPQLNELDAAIGQ</sequence>
<dbReference type="Pfam" id="PF13469">
    <property type="entry name" value="Sulfotransfer_3"/>
    <property type="match status" value="1"/>
</dbReference>
<evidence type="ECO:0000313" key="3">
    <source>
        <dbReference type="EMBL" id="SON87248.1"/>
    </source>
</evidence>
<accession>A0AB38DZD8</accession>
<evidence type="ECO:0000313" key="2">
    <source>
        <dbReference type="EMBL" id="SON80046.1"/>
    </source>
</evidence>
<dbReference type="InterPro" id="IPR011990">
    <property type="entry name" value="TPR-like_helical_dom_sf"/>
</dbReference>
<name>A0AB38DZD8_XANCH</name>
<dbReference type="SMART" id="SM00028">
    <property type="entry name" value="TPR"/>
    <property type="match status" value="4"/>
</dbReference>
<keyword evidence="5" id="KW-1185">Reference proteome</keyword>
<organism evidence="3 4">
    <name type="scientific">Xanthomonas campestris pv. phaseoli</name>
    <dbReference type="NCBI Taxonomy" id="317013"/>
    <lineage>
        <taxon>Bacteria</taxon>
        <taxon>Pseudomonadati</taxon>
        <taxon>Pseudomonadota</taxon>
        <taxon>Gammaproteobacteria</taxon>
        <taxon>Lysobacterales</taxon>
        <taxon>Lysobacteraceae</taxon>
        <taxon>Xanthomonas</taxon>
    </lineage>
</organism>
<dbReference type="SUPFAM" id="SSF48452">
    <property type="entry name" value="TPR-like"/>
    <property type="match status" value="2"/>
</dbReference>
<dbReference type="PANTHER" id="PTHR12788:SF10">
    <property type="entry name" value="PROTEIN-TYROSINE SULFOTRANSFERASE"/>
    <property type="match status" value="1"/>
</dbReference>
<dbReference type="Proteomes" id="UP000234181">
    <property type="component" value="Unassembled WGS sequence"/>
</dbReference>
<dbReference type="InterPro" id="IPR027417">
    <property type="entry name" value="P-loop_NTPase"/>
</dbReference>
<evidence type="ECO:0000256" key="1">
    <source>
        <dbReference type="ARBA" id="ARBA00022679"/>
    </source>
</evidence>
<protein>
    <submittedName>
        <fullName evidence="3">Sulfotransferase family protein</fullName>
    </submittedName>
</protein>
<dbReference type="InterPro" id="IPR026634">
    <property type="entry name" value="TPST-like"/>
</dbReference>
<dbReference type="PANTHER" id="PTHR12788">
    <property type="entry name" value="PROTEIN-TYROSINE SULFOTRANSFERASE 2"/>
    <property type="match status" value="1"/>
</dbReference>
<dbReference type="SUPFAM" id="SSF52540">
    <property type="entry name" value="P-loop containing nucleoside triphosphate hydrolases"/>
    <property type="match status" value="1"/>
</dbReference>
<dbReference type="Gene3D" id="1.25.40.10">
    <property type="entry name" value="Tetratricopeptide repeat domain"/>
    <property type="match status" value="1"/>
</dbReference>